<keyword evidence="2" id="KW-1133">Transmembrane helix</keyword>
<sequence>MSLGTKVAAALGIGAIALVAVVVATVMLRRSGARERKRTRRASGSLSIEKTPGQPQFLRPASPFVQAQTSGYRPAVAFASRMAGGHALPVEEKTAKWISFGSKPSASPSPASTPQLPPTAIQLRLFDGTSAPPAHPSTLMSAISPMSLADRILPPSPMLLASPAAARPHVSRPIVGLNDASRSLGTAEWELPSATVGRAGEDVESRVSGSDKRVRWVDGVQSAWRD</sequence>
<reference evidence="3 4" key="1">
    <citation type="submission" date="2016-07" db="EMBL/GenBank/DDBJ databases">
        <title>Pervasive Adenine N6-methylation of Active Genes in Fungi.</title>
        <authorList>
            <consortium name="DOE Joint Genome Institute"/>
            <person name="Mondo S.J."/>
            <person name="Dannebaum R.O."/>
            <person name="Kuo R.C."/>
            <person name="Labutti K."/>
            <person name="Haridas S."/>
            <person name="Kuo A."/>
            <person name="Salamov A."/>
            <person name="Ahrendt S.R."/>
            <person name="Lipzen A."/>
            <person name="Sullivan W."/>
            <person name="Andreopoulos W.B."/>
            <person name="Clum A."/>
            <person name="Lindquist E."/>
            <person name="Daum C."/>
            <person name="Ramamoorthy G.K."/>
            <person name="Gryganskyi A."/>
            <person name="Culley D."/>
            <person name="Magnuson J.K."/>
            <person name="James T.Y."/>
            <person name="O'Malley M.A."/>
            <person name="Stajich J.E."/>
            <person name="Spatafora J.W."/>
            <person name="Visel A."/>
            <person name="Grigoriev I.V."/>
        </authorList>
    </citation>
    <scope>NUCLEOTIDE SEQUENCE [LARGE SCALE GENOMIC DNA]</scope>
    <source>
        <strain evidence="3 4">PL171</strain>
    </source>
</reference>
<protein>
    <submittedName>
        <fullName evidence="3">Uncharacterized protein</fullName>
    </submittedName>
</protein>
<proteinExistence type="predicted"/>
<evidence type="ECO:0000313" key="3">
    <source>
        <dbReference type="EMBL" id="ORZ34788.1"/>
    </source>
</evidence>
<keyword evidence="2" id="KW-0472">Membrane</keyword>
<keyword evidence="4" id="KW-1185">Reference proteome</keyword>
<name>A0A1Y2HJJ6_9FUNG</name>
<feature type="transmembrane region" description="Helical" evidence="2">
    <location>
        <begin position="6"/>
        <end position="28"/>
    </location>
</feature>
<organism evidence="3 4">
    <name type="scientific">Catenaria anguillulae PL171</name>
    <dbReference type="NCBI Taxonomy" id="765915"/>
    <lineage>
        <taxon>Eukaryota</taxon>
        <taxon>Fungi</taxon>
        <taxon>Fungi incertae sedis</taxon>
        <taxon>Blastocladiomycota</taxon>
        <taxon>Blastocladiomycetes</taxon>
        <taxon>Blastocladiales</taxon>
        <taxon>Catenariaceae</taxon>
        <taxon>Catenaria</taxon>
    </lineage>
</organism>
<feature type="region of interest" description="Disordered" evidence="1">
    <location>
        <begin position="32"/>
        <end position="59"/>
    </location>
</feature>
<keyword evidence="2" id="KW-0812">Transmembrane</keyword>
<comment type="caution">
    <text evidence="3">The sequence shown here is derived from an EMBL/GenBank/DDBJ whole genome shotgun (WGS) entry which is preliminary data.</text>
</comment>
<gene>
    <name evidence="3" type="ORF">BCR44DRAFT_33622</name>
</gene>
<evidence type="ECO:0000313" key="4">
    <source>
        <dbReference type="Proteomes" id="UP000193411"/>
    </source>
</evidence>
<dbReference type="AlphaFoldDB" id="A0A1Y2HJJ6"/>
<dbReference type="Proteomes" id="UP000193411">
    <property type="component" value="Unassembled WGS sequence"/>
</dbReference>
<evidence type="ECO:0000256" key="1">
    <source>
        <dbReference type="SAM" id="MobiDB-lite"/>
    </source>
</evidence>
<accession>A0A1Y2HJJ6</accession>
<dbReference type="EMBL" id="MCFL01000026">
    <property type="protein sequence ID" value="ORZ34788.1"/>
    <property type="molecule type" value="Genomic_DNA"/>
</dbReference>
<evidence type="ECO:0000256" key="2">
    <source>
        <dbReference type="SAM" id="Phobius"/>
    </source>
</evidence>